<proteinExistence type="predicted"/>
<reference evidence="2" key="1">
    <citation type="submission" date="2014-09" db="EMBL/GenBank/DDBJ databases">
        <authorList>
            <person name="Gomez-Valero L."/>
        </authorList>
    </citation>
    <scope>NUCLEOTIDE SEQUENCE [LARGE SCALE GENOMIC DNA]</scope>
    <source>
        <strain evidence="2">ATCC700992</strain>
    </source>
</reference>
<accession>A0A098GA83</accession>
<dbReference type="HOGENOM" id="CLU_1633337_0_0_6"/>
<evidence type="ECO:0000313" key="1">
    <source>
        <dbReference type="EMBL" id="CEG58395.1"/>
    </source>
</evidence>
<protein>
    <submittedName>
        <fullName evidence="1">Uncharacterized protein</fullName>
    </submittedName>
</protein>
<sequence>MLDNITIGYLTGEHKALKNHLNSDEIIPRRPFTWGQMFFKPYESTTEYVFCARHTFIPTVLIGLIILNPVGTIVGLPLVVGGITLTLFALMGISEAIGSDTLFSFAFETGAYLIQDFCQALIDLTLLPVSALAMATRGISTGLQATGIYDYDADEQSESLTI</sequence>
<evidence type="ECO:0000313" key="2">
    <source>
        <dbReference type="Proteomes" id="UP000032430"/>
    </source>
</evidence>
<dbReference type="EMBL" id="LN614827">
    <property type="protein sequence ID" value="CEG58395.1"/>
    <property type="molecule type" value="Genomic_DNA"/>
</dbReference>
<name>A0A098GA83_9GAMM</name>
<dbReference type="OrthoDB" id="5638390at2"/>
<dbReference type="Proteomes" id="UP000032430">
    <property type="component" value="Chromosome I"/>
</dbReference>
<gene>
    <name evidence="1" type="ORF">LFA_3049</name>
</gene>
<dbReference type="AlphaFoldDB" id="A0A098GA83"/>
<keyword evidence="2" id="KW-1185">Reference proteome</keyword>
<dbReference type="RefSeq" id="WP_045096719.1">
    <property type="nucleotide sequence ID" value="NZ_LN614827.1"/>
</dbReference>
<dbReference type="KEGG" id="lfa:LFA_3049"/>
<organism evidence="1 2">
    <name type="scientific">Legionella fallonii LLAP-10</name>
    <dbReference type="NCBI Taxonomy" id="1212491"/>
    <lineage>
        <taxon>Bacteria</taxon>
        <taxon>Pseudomonadati</taxon>
        <taxon>Pseudomonadota</taxon>
        <taxon>Gammaproteobacteria</taxon>
        <taxon>Legionellales</taxon>
        <taxon>Legionellaceae</taxon>
        <taxon>Legionella</taxon>
    </lineage>
</organism>